<feature type="transmembrane region" description="Helical" evidence="1">
    <location>
        <begin position="40"/>
        <end position="60"/>
    </location>
</feature>
<keyword evidence="1" id="KW-0812">Transmembrane</keyword>
<name>A0A136Q2B9_9FIRM</name>
<feature type="transmembrane region" description="Helical" evidence="1">
    <location>
        <begin position="6"/>
        <end position="28"/>
    </location>
</feature>
<dbReference type="Proteomes" id="UP000070366">
    <property type="component" value="Unassembled WGS sequence"/>
</dbReference>
<dbReference type="RefSeq" id="WP_066518211.1">
    <property type="nucleotide sequence ID" value="NZ_CABMOF010000001.1"/>
</dbReference>
<dbReference type="EMBL" id="LSZW01000063">
    <property type="protein sequence ID" value="KXK64777.1"/>
    <property type="molecule type" value="Genomic_DNA"/>
</dbReference>
<dbReference type="KEGG" id="cmiu:B1H56_05160"/>
<protein>
    <submittedName>
        <fullName evidence="2">Uncharacterized protein</fullName>
    </submittedName>
</protein>
<accession>A0A136Q2B9</accession>
<dbReference type="OrthoDB" id="2087212at2"/>
<dbReference type="AlphaFoldDB" id="A0A136Q2B9"/>
<reference evidence="3" key="1">
    <citation type="submission" date="2016-02" db="EMBL/GenBank/DDBJ databases">
        <authorList>
            <person name="Mitreva M."/>
            <person name="Pepin K.H."/>
            <person name="Mihindukulasuriya K.A."/>
            <person name="Fulton R."/>
            <person name="Fronick C."/>
            <person name="O'Laughlin M."/>
            <person name="Miner T."/>
            <person name="Herter B."/>
            <person name="Rosa B.A."/>
            <person name="Cordes M."/>
            <person name="Tomlinson C."/>
            <person name="Wollam A."/>
            <person name="Palsikar V.B."/>
            <person name="Mardis E.R."/>
            <person name="Wilson R.K."/>
        </authorList>
    </citation>
    <scope>NUCLEOTIDE SEQUENCE [LARGE SCALE GENOMIC DNA]</scope>
    <source>
        <strain evidence="3">DSM 22607</strain>
    </source>
</reference>
<keyword evidence="3" id="KW-1185">Reference proteome</keyword>
<gene>
    <name evidence="2" type="ORF">HMPREF3293_02016</name>
</gene>
<sequence length="61" mass="6660">MEFFANITTLQVTGLILLAAGAVLSFAAKRIGRHFRYQNADFVTKLIGLGVVIAGFLMIFI</sequence>
<dbReference type="STRING" id="626937.HMPREF3293_02016"/>
<comment type="caution">
    <text evidence="2">The sequence shown here is derived from an EMBL/GenBank/DDBJ whole genome shotgun (WGS) entry which is preliminary data.</text>
</comment>
<proteinExistence type="predicted"/>
<evidence type="ECO:0000256" key="1">
    <source>
        <dbReference type="SAM" id="Phobius"/>
    </source>
</evidence>
<organism evidence="2 3">
    <name type="scientific">Christensenella minuta</name>
    <dbReference type="NCBI Taxonomy" id="626937"/>
    <lineage>
        <taxon>Bacteria</taxon>
        <taxon>Bacillati</taxon>
        <taxon>Bacillota</taxon>
        <taxon>Clostridia</taxon>
        <taxon>Christensenellales</taxon>
        <taxon>Christensenellaceae</taxon>
        <taxon>Christensenella</taxon>
    </lineage>
</organism>
<evidence type="ECO:0000313" key="2">
    <source>
        <dbReference type="EMBL" id="KXK64777.1"/>
    </source>
</evidence>
<evidence type="ECO:0000313" key="3">
    <source>
        <dbReference type="Proteomes" id="UP000070366"/>
    </source>
</evidence>
<keyword evidence="1" id="KW-1133">Transmembrane helix</keyword>
<keyword evidence="1" id="KW-0472">Membrane</keyword>